<name>A0A0A9XUB4_LYGHE</name>
<dbReference type="GO" id="GO:0005737">
    <property type="term" value="C:cytoplasm"/>
    <property type="evidence" value="ECO:0007669"/>
    <property type="project" value="TreeGrafter"/>
</dbReference>
<dbReference type="GO" id="GO:0004842">
    <property type="term" value="F:ubiquitin-protein transferase activity"/>
    <property type="evidence" value="ECO:0007669"/>
    <property type="project" value="InterPro"/>
</dbReference>
<dbReference type="AlphaFoldDB" id="A0A0A9XUB4"/>
<reference evidence="4" key="2">
    <citation type="submission" date="2014-07" db="EMBL/GenBank/DDBJ databases">
        <authorList>
            <person name="Hull J."/>
        </authorList>
    </citation>
    <scope>NUCLEOTIDE SEQUENCE</scope>
</reference>
<feature type="domain" description="HECT" evidence="3">
    <location>
        <begin position="18"/>
        <end position="93"/>
    </location>
</feature>
<evidence type="ECO:0000259" key="3">
    <source>
        <dbReference type="Pfam" id="PF00632"/>
    </source>
</evidence>
<dbReference type="InterPro" id="IPR000569">
    <property type="entry name" value="HECT_dom"/>
</dbReference>
<feature type="transmembrane region" description="Helical" evidence="2">
    <location>
        <begin position="48"/>
        <end position="71"/>
    </location>
</feature>
<accession>A0A0A9XUB4</accession>
<dbReference type="PANTHER" id="PTHR46654">
    <property type="entry name" value="E3 UBIQUITIN-PROTEIN LIGASE HECTD3"/>
    <property type="match status" value="1"/>
</dbReference>
<evidence type="ECO:0000313" key="4">
    <source>
        <dbReference type="EMBL" id="JAG20755.1"/>
    </source>
</evidence>
<dbReference type="InterPro" id="IPR035983">
    <property type="entry name" value="Hect_E3_ubiquitin_ligase"/>
</dbReference>
<dbReference type="SUPFAM" id="SSF56204">
    <property type="entry name" value="Hect, E3 ligase catalytic domain"/>
    <property type="match status" value="1"/>
</dbReference>
<keyword evidence="1" id="KW-0833">Ubl conjugation pathway</keyword>
<keyword evidence="2" id="KW-1133">Transmembrane helix</keyword>
<keyword evidence="2" id="KW-0472">Membrane</keyword>
<protein>
    <submittedName>
        <fullName evidence="4">E3 ubiquitin-protein ligase UPL3</fullName>
    </submittedName>
</protein>
<dbReference type="PANTHER" id="PTHR46654:SF1">
    <property type="entry name" value="E3 UBIQUITIN-PROTEIN LIGASE HECTD3"/>
    <property type="match status" value="1"/>
</dbReference>
<dbReference type="EMBL" id="GBHO01022849">
    <property type="protein sequence ID" value="JAG20755.1"/>
    <property type="molecule type" value="Transcribed_RNA"/>
</dbReference>
<dbReference type="InterPro" id="IPR042469">
    <property type="entry name" value="HECTD3"/>
</dbReference>
<dbReference type="Pfam" id="PF00632">
    <property type="entry name" value="HECT"/>
    <property type="match status" value="1"/>
</dbReference>
<evidence type="ECO:0000256" key="1">
    <source>
        <dbReference type="ARBA" id="ARBA00022786"/>
    </source>
</evidence>
<dbReference type="Gene3D" id="3.90.1750.10">
    <property type="entry name" value="Hect, E3 ligase catalytic domains"/>
    <property type="match status" value="1"/>
</dbReference>
<reference evidence="4" key="1">
    <citation type="journal article" date="2014" name="PLoS ONE">
        <title>Transcriptome-Based Identification of ABC Transporters in the Western Tarnished Plant Bug Lygus hesperus.</title>
        <authorList>
            <person name="Hull J.J."/>
            <person name="Chaney K."/>
            <person name="Geib S.M."/>
            <person name="Fabrick J.A."/>
            <person name="Brent C.S."/>
            <person name="Walsh D."/>
            <person name="Lavine L.C."/>
        </authorList>
    </citation>
    <scope>NUCLEOTIDE SEQUENCE</scope>
</reference>
<sequence length="105" mass="11552">MTLHPSGQFQLNPLFVQCGKSGASAIMPNSSLLHSSQTPMMLEFFGKLLASFFITSDLLAVAFPPLFWKLLLNESTSLRDMAVFDVSLVDDVKPSELMARSAEEL</sequence>
<proteinExistence type="predicted"/>
<evidence type="ECO:0000256" key="2">
    <source>
        <dbReference type="SAM" id="Phobius"/>
    </source>
</evidence>
<keyword evidence="2" id="KW-0812">Transmembrane</keyword>
<dbReference type="GO" id="GO:0009966">
    <property type="term" value="P:regulation of signal transduction"/>
    <property type="evidence" value="ECO:0007669"/>
    <property type="project" value="UniProtKB-ARBA"/>
</dbReference>
<gene>
    <name evidence="4" type="primary">UPL3_0</name>
    <name evidence="4" type="ORF">CM83_19624</name>
</gene>
<organism evidence="4">
    <name type="scientific">Lygus hesperus</name>
    <name type="common">Western plant bug</name>
    <dbReference type="NCBI Taxonomy" id="30085"/>
    <lineage>
        <taxon>Eukaryota</taxon>
        <taxon>Metazoa</taxon>
        <taxon>Ecdysozoa</taxon>
        <taxon>Arthropoda</taxon>
        <taxon>Hexapoda</taxon>
        <taxon>Insecta</taxon>
        <taxon>Pterygota</taxon>
        <taxon>Neoptera</taxon>
        <taxon>Paraneoptera</taxon>
        <taxon>Hemiptera</taxon>
        <taxon>Heteroptera</taxon>
        <taxon>Panheteroptera</taxon>
        <taxon>Cimicomorpha</taxon>
        <taxon>Miridae</taxon>
        <taxon>Mirini</taxon>
        <taxon>Lygus</taxon>
    </lineage>
</organism>